<dbReference type="EMBL" id="JAAOYO010000002">
    <property type="protein sequence ID" value="NII41036.1"/>
    <property type="molecule type" value="Genomic_DNA"/>
</dbReference>
<dbReference type="InterPro" id="IPR005490">
    <property type="entry name" value="LD_TPept_cat_dom"/>
</dbReference>
<keyword evidence="3" id="KW-0328">Glycosyltransferase</keyword>
<comment type="caution">
    <text evidence="12">The sequence shown here is derived from an EMBL/GenBank/DDBJ whole genome shotgun (WGS) entry which is preliminary data.</text>
</comment>
<evidence type="ECO:0000313" key="13">
    <source>
        <dbReference type="Proteomes" id="UP001318300"/>
    </source>
</evidence>
<keyword evidence="12" id="KW-0449">Lipoprotein</keyword>
<gene>
    <name evidence="12" type="ORF">E9228_001672</name>
</gene>
<dbReference type="PANTHER" id="PTHR30582">
    <property type="entry name" value="L,D-TRANSPEPTIDASE"/>
    <property type="match status" value="1"/>
</dbReference>
<feature type="region of interest" description="Disordered" evidence="10">
    <location>
        <begin position="84"/>
        <end position="109"/>
    </location>
</feature>
<dbReference type="RefSeq" id="WP_166780075.1">
    <property type="nucleotide sequence ID" value="NZ_JAAOYO010000002.1"/>
</dbReference>
<comment type="pathway">
    <text evidence="1 9">Cell wall biogenesis; peptidoglycan biosynthesis.</text>
</comment>
<dbReference type="Gene3D" id="2.30.30.40">
    <property type="entry name" value="SH3 Domains"/>
    <property type="match status" value="1"/>
</dbReference>
<evidence type="ECO:0000256" key="1">
    <source>
        <dbReference type="ARBA" id="ARBA00004752"/>
    </source>
</evidence>
<dbReference type="Proteomes" id="UP001318300">
    <property type="component" value="Unassembled WGS sequence"/>
</dbReference>
<sequence length="269" mass="26851">MPFLPTEPRRRATLVAAAVAVVCAGVVAVAVSTTLSTGAPSPTRSAVAASAPATRTPTPTPSAAPQDPNAVDAPATTTVAAATGSAVPVSPSPGAAATTSVANPQPSGAPLVLRVTDQQDGWVQVQLAQRPNGSTGWVPSSSVRLSTTPYAIVVTEATNTLDLYRAGEVVDSYPVATGTGGTPTPVGHFALTELLAPTNGGYGPYAYGTTAFSDVLNSFGGGPGQIGLHGTDDASSIGTDASHGCIRMRNDDITALAELLPLGTPLQVR</sequence>
<dbReference type="SUPFAM" id="SSF141523">
    <property type="entry name" value="L,D-transpeptidase catalytic domain-like"/>
    <property type="match status" value="1"/>
</dbReference>
<dbReference type="InterPro" id="IPR050979">
    <property type="entry name" value="LD-transpeptidase"/>
</dbReference>
<evidence type="ECO:0000256" key="4">
    <source>
        <dbReference type="ARBA" id="ARBA00022679"/>
    </source>
</evidence>
<keyword evidence="6 9" id="KW-0133">Cell shape</keyword>
<evidence type="ECO:0000259" key="11">
    <source>
        <dbReference type="PROSITE" id="PS52029"/>
    </source>
</evidence>
<evidence type="ECO:0000313" key="12">
    <source>
        <dbReference type="EMBL" id="NII41036.1"/>
    </source>
</evidence>
<dbReference type="Pfam" id="PF03734">
    <property type="entry name" value="YkuD"/>
    <property type="match status" value="1"/>
</dbReference>
<proteinExistence type="inferred from homology"/>
<reference evidence="12 13" key="1">
    <citation type="submission" date="2020-03" db="EMBL/GenBank/DDBJ databases">
        <title>Above-ground endophytic microbial communities from plants in different locations in the United States.</title>
        <authorList>
            <person name="Frank C."/>
        </authorList>
    </citation>
    <scope>NUCLEOTIDE SEQUENCE [LARGE SCALE GENOMIC DNA]</scope>
    <source>
        <strain evidence="12 13">WW7</strain>
    </source>
</reference>
<feature type="active site" description="Nucleophile" evidence="9">
    <location>
        <position position="245"/>
    </location>
</feature>
<dbReference type="SUPFAM" id="SSF50044">
    <property type="entry name" value="SH3-domain"/>
    <property type="match status" value="1"/>
</dbReference>
<name>A0ABX0T6C9_9MICO</name>
<feature type="compositionally biased region" description="Low complexity" evidence="10">
    <location>
        <begin position="36"/>
        <end position="65"/>
    </location>
</feature>
<feature type="domain" description="L,D-TPase catalytic" evidence="11">
    <location>
        <begin position="150"/>
        <end position="269"/>
    </location>
</feature>
<evidence type="ECO:0000256" key="5">
    <source>
        <dbReference type="ARBA" id="ARBA00022801"/>
    </source>
</evidence>
<keyword evidence="8 9" id="KW-0961">Cell wall biogenesis/degradation</keyword>
<dbReference type="PROSITE" id="PS52029">
    <property type="entry name" value="LD_TPASE"/>
    <property type="match status" value="1"/>
</dbReference>
<evidence type="ECO:0000256" key="7">
    <source>
        <dbReference type="ARBA" id="ARBA00022984"/>
    </source>
</evidence>
<dbReference type="InterPro" id="IPR036028">
    <property type="entry name" value="SH3-like_dom_sf"/>
</dbReference>
<feature type="compositionally biased region" description="Low complexity" evidence="10">
    <location>
        <begin position="84"/>
        <end position="102"/>
    </location>
</feature>
<evidence type="ECO:0000256" key="6">
    <source>
        <dbReference type="ARBA" id="ARBA00022960"/>
    </source>
</evidence>
<feature type="region of interest" description="Disordered" evidence="10">
    <location>
        <begin position="36"/>
        <end position="71"/>
    </location>
</feature>
<keyword evidence="13" id="KW-1185">Reference proteome</keyword>
<dbReference type="PANTHER" id="PTHR30582:SF24">
    <property type="entry name" value="L,D-TRANSPEPTIDASE ERFK_SRFK-RELATED"/>
    <property type="match status" value="1"/>
</dbReference>
<evidence type="ECO:0000256" key="9">
    <source>
        <dbReference type="PROSITE-ProRule" id="PRU01373"/>
    </source>
</evidence>
<evidence type="ECO:0000256" key="8">
    <source>
        <dbReference type="ARBA" id="ARBA00023316"/>
    </source>
</evidence>
<keyword evidence="5" id="KW-0378">Hydrolase</keyword>
<evidence type="ECO:0000256" key="2">
    <source>
        <dbReference type="ARBA" id="ARBA00005992"/>
    </source>
</evidence>
<accession>A0ABX0T6C9</accession>
<evidence type="ECO:0000256" key="3">
    <source>
        <dbReference type="ARBA" id="ARBA00022676"/>
    </source>
</evidence>
<keyword evidence="7 9" id="KW-0573">Peptidoglycan synthesis</keyword>
<dbReference type="CDD" id="cd16913">
    <property type="entry name" value="YkuD_like"/>
    <property type="match status" value="1"/>
</dbReference>
<organism evidence="12 13">
    <name type="scientific">Curtobacterium salicis</name>
    <dbReference type="NCBI Taxonomy" id="1779862"/>
    <lineage>
        <taxon>Bacteria</taxon>
        <taxon>Bacillati</taxon>
        <taxon>Actinomycetota</taxon>
        <taxon>Actinomycetes</taxon>
        <taxon>Micrococcales</taxon>
        <taxon>Microbacteriaceae</taxon>
        <taxon>Curtobacterium</taxon>
    </lineage>
</organism>
<feature type="active site" description="Proton donor/acceptor" evidence="9">
    <location>
        <position position="229"/>
    </location>
</feature>
<dbReference type="Gene3D" id="2.40.440.10">
    <property type="entry name" value="L,D-transpeptidase catalytic domain-like"/>
    <property type="match status" value="1"/>
</dbReference>
<evidence type="ECO:0000256" key="10">
    <source>
        <dbReference type="SAM" id="MobiDB-lite"/>
    </source>
</evidence>
<protein>
    <submittedName>
        <fullName evidence="12">Lipoprotein-anchoring transpeptidase ErfK/SrfK</fullName>
    </submittedName>
</protein>
<comment type="similarity">
    <text evidence="2">Belongs to the YkuD family.</text>
</comment>
<keyword evidence="4" id="KW-0808">Transferase</keyword>
<dbReference type="InterPro" id="IPR038063">
    <property type="entry name" value="Transpep_catalytic_dom"/>
</dbReference>